<sequence>MATSQQWRHACLLMLALAVLFIASAEAANYKCPSGFKDCNKRKPGCETHVAKDVNNCGACGYKCKTNLPYTVASCVGGQCKYTCKAGRCNCDNNIHRNGCETDSSKDVKNCGGCRKVCKQVPHAETKCLNGKCTEPVCKAGWANCDKNIHRNGCETDTSKDSKNCGACGNVCKQLANTVAPSCVNGVCSEPVCKPGWYNCDNDWSNGCETQTGFDAANCGFCGNVCPQYPNAKIFGCLFGTCQLSNECQPGFNNCNADRMDADGCETPNQSDVNNCGGCYQQCPSPANTVAPSCVNGVCAEPVCKAGWANCDNDWTNGCETETNEDAGNCGGCGNVCPQYPNAKIFGCNAGVCELSNECQPGFNNCNTDRMDADGCEVYNQTDDQNCGGCYAICESDKSCVNGTCIIV</sequence>
<gene>
    <name evidence="2" type="ORF">KC19_10G050700</name>
</gene>
<organism evidence="2 3">
    <name type="scientific">Ceratodon purpureus</name>
    <name type="common">Fire moss</name>
    <name type="synonym">Dicranum purpureum</name>
    <dbReference type="NCBI Taxonomy" id="3225"/>
    <lineage>
        <taxon>Eukaryota</taxon>
        <taxon>Viridiplantae</taxon>
        <taxon>Streptophyta</taxon>
        <taxon>Embryophyta</taxon>
        <taxon>Bryophyta</taxon>
        <taxon>Bryophytina</taxon>
        <taxon>Bryopsida</taxon>
        <taxon>Dicranidae</taxon>
        <taxon>Pseudoditrichales</taxon>
        <taxon>Ditrichaceae</taxon>
        <taxon>Ceratodon</taxon>
    </lineage>
</organism>
<keyword evidence="1" id="KW-0732">Signal</keyword>
<name>A0A8T0GJI3_CERPU</name>
<evidence type="ECO:0000313" key="2">
    <source>
        <dbReference type="EMBL" id="KAG0558745.1"/>
    </source>
</evidence>
<evidence type="ECO:0000313" key="3">
    <source>
        <dbReference type="Proteomes" id="UP000822688"/>
    </source>
</evidence>
<evidence type="ECO:0000256" key="1">
    <source>
        <dbReference type="SAM" id="SignalP"/>
    </source>
</evidence>
<proteinExistence type="predicted"/>
<feature type="chain" id="PRO_5035823599" evidence="1">
    <location>
        <begin position="28"/>
        <end position="408"/>
    </location>
</feature>
<dbReference type="EMBL" id="CM026431">
    <property type="protein sequence ID" value="KAG0558745.1"/>
    <property type="molecule type" value="Genomic_DNA"/>
</dbReference>
<protein>
    <submittedName>
        <fullName evidence="2">Uncharacterized protein</fullName>
    </submittedName>
</protein>
<feature type="signal peptide" evidence="1">
    <location>
        <begin position="1"/>
        <end position="27"/>
    </location>
</feature>
<keyword evidence="3" id="KW-1185">Reference proteome</keyword>
<dbReference type="AlphaFoldDB" id="A0A8T0GJI3"/>
<comment type="caution">
    <text evidence="2">The sequence shown here is derived from an EMBL/GenBank/DDBJ whole genome shotgun (WGS) entry which is preliminary data.</text>
</comment>
<dbReference type="Proteomes" id="UP000822688">
    <property type="component" value="Chromosome 10"/>
</dbReference>
<reference evidence="2" key="1">
    <citation type="submission" date="2020-06" db="EMBL/GenBank/DDBJ databases">
        <title>WGS assembly of Ceratodon purpureus strain R40.</title>
        <authorList>
            <person name="Carey S.B."/>
            <person name="Jenkins J."/>
            <person name="Shu S."/>
            <person name="Lovell J.T."/>
            <person name="Sreedasyam A."/>
            <person name="Maumus F."/>
            <person name="Tiley G.P."/>
            <person name="Fernandez-Pozo N."/>
            <person name="Barry K."/>
            <person name="Chen C."/>
            <person name="Wang M."/>
            <person name="Lipzen A."/>
            <person name="Daum C."/>
            <person name="Saski C.A."/>
            <person name="Payton A.C."/>
            <person name="Mcbreen J.C."/>
            <person name="Conrad R.E."/>
            <person name="Kollar L.M."/>
            <person name="Olsson S."/>
            <person name="Huttunen S."/>
            <person name="Landis J.B."/>
            <person name="Wickett N.J."/>
            <person name="Johnson M.G."/>
            <person name="Rensing S.A."/>
            <person name="Grimwood J."/>
            <person name="Schmutz J."/>
            <person name="Mcdaniel S.F."/>
        </authorList>
    </citation>
    <scope>NUCLEOTIDE SEQUENCE</scope>
    <source>
        <strain evidence="2">R40</strain>
    </source>
</reference>
<accession>A0A8T0GJI3</accession>